<dbReference type="InterPro" id="IPR051447">
    <property type="entry name" value="Lipoprotein-release_system"/>
</dbReference>
<evidence type="ECO:0000256" key="1">
    <source>
        <dbReference type="ARBA" id="ARBA00004651"/>
    </source>
</evidence>
<dbReference type="HOGENOM" id="CLU_039499_2_1_11"/>
<accession>K9EGZ1</accession>
<keyword evidence="3" id="KW-1003">Cell membrane</keyword>
<evidence type="ECO:0000256" key="8">
    <source>
        <dbReference type="SAM" id="Phobius"/>
    </source>
</evidence>
<dbReference type="eggNOG" id="COG0577">
    <property type="taxonomic scope" value="Bacteria"/>
</dbReference>
<comment type="caution">
    <text evidence="10">The sequence shown here is derived from an EMBL/GenBank/DDBJ whole genome shotgun (WGS) entry which is preliminary data.</text>
</comment>
<sequence length="417" mass="42386">MSATNGMDTAGAMKRMSTPQRAGLAVSRRPARSIAILLVMGVIFTAIVAQSGVRSTMAQVRESISRNVGAGFTATSDTGQVPVSLADTLAALPGISAHAFETMTQATPVGAAAVAAGGIQLDEGVESAVTLTGTTNSSLIPAFQGGIYSLQSGEHLAGDRPGALIHEAFAAQNNLTIGSELTLAQDGRGIRVPVTGIFSGIAENETGLPSGASENQVFTHLGAAQQLNGSEDVTLARFLVNDAESLPTTLAQARGTAPDLVVTDNAQQFAGVLAAVDSANQMLRMLLFGICLGGLGMAVLVLVFWVRGRIHEIGILLSIGCSKRELVGQFVLEASGLAAIATLLAMLAGNALSGQLGAFIISRVGDATLSSIGISSPQILSMVAGVGLGYLVVLAALAAALMPIITKTPKSILSQLS</sequence>
<feature type="transmembrane region" description="Helical" evidence="8">
    <location>
        <begin position="379"/>
        <end position="405"/>
    </location>
</feature>
<evidence type="ECO:0000256" key="3">
    <source>
        <dbReference type="ARBA" id="ARBA00022475"/>
    </source>
</evidence>
<proteinExistence type="inferred from homology"/>
<evidence type="ECO:0000256" key="2">
    <source>
        <dbReference type="ARBA" id="ARBA00005236"/>
    </source>
</evidence>
<keyword evidence="4 8" id="KW-0812">Transmembrane</keyword>
<evidence type="ECO:0000256" key="5">
    <source>
        <dbReference type="ARBA" id="ARBA00022989"/>
    </source>
</evidence>
<dbReference type="STRING" id="202789.GCA_001457435_01174"/>
<dbReference type="PATRIC" id="fig|883066.3.peg.987"/>
<feature type="region of interest" description="Disordered" evidence="7">
    <location>
        <begin position="1"/>
        <end position="24"/>
    </location>
</feature>
<evidence type="ECO:0000313" key="10">
    <source>
        <dbReference type="EMBL" id="EKU95186.1"/>
    </source>
</evidence>
<dbReference type="PANTHER" id="PTHR30489:SF0">
    <property type="entry name" value="LIPOPROTEIN-RELEASING SYSTEM TRANSMEMBRANE PROTEIN LOLE"/>
    <property type="match status" value="1"/>
</dbReference>
<dbReference type="Pfam" id="PF02687">
    <property type="entry name" value="FtsX"/>
    <property type="match status" value="1"/>
</dbReference>
<dbReference type="InterPro" id="IPR003838">
    <property type="entry name" value="ABC3_permease_C"/>
</dbReference>
<keyword evidence="6 8" id="KW-0472">Membrane</keyword>
<dbReference type="EMBL" id="AGWL01000005">
    <property type="protein sequence ID" value="EKU95186.1"/>
    <property type="molecule type" value="Genomic_DNA"/>
</dbReference>
<gene>
    <name evidence="10" type="ORF">HMPREF9233_00947</name>
</gene>
<evidence type="ECO:0000256" key="4">
    <source>
        <dbReference type="ARBA" id="ARBA00022692"/>
    </source>
</evidence>
<protein>
    <recommendedName>
        <fullName evidence="9">ABC3 transporter permease C-terminal domain-containing protein</fullName>
    </recommendedName>
</protein>
<evidence type="ECO:0000256" key="7">
    <source>
        <dbReference type="SAM" id="MobiDB-lite"/>
    </source>
</evidence>
<dbReference type="RefSeq" id="WP_007001153.1">
    <property type="nucleotide sequence ID" value="NZ_JH992955.1"/>
</dbReference>
<comment type="subcellular location">
    <subcellularLocation>
        <location evidence="1">Cell membrane</location>
        <topology evidence="1">Multi-pass membrane protein</topology>
    </subcellularLocation>
</comment>
<dbReference type="AlphaFoldDB" id="K9EGZ1"/>
<feature type="transmembrane region" description="Helical" evidence="8">
    <location>
        <begin position="285"/>
        <end position="306"/>
    </location>
</feature>
<comment type="similarity">
    <text evidence="2">Belongs to the ABC-4 integral membrane protein family. LolC/E subfamily.</text>
</comment>
<dbReference type="GO" id="GO:0098797">
    <property type="term" value="C:plasma membrane protein complex"/>
    <property type="evidence" value="ECO:0007669"/>
    <property type="project" value="TreeGrafter"/>
</dbReference>
<dbReference type="Proteomes" id="UP000009888">
    <property type="component" value="Unassembled WGS sequence"/>
</dbReference>
<keyword evidence="11" id="KW-1185">Reference proteome</keyword>
<reference evidence="10 11" key="1">
    <citation type="submission" date="2012-09" db="EMBL/GenBank/DDBJ databases">
        <title>The Genome Sequence of Actinobaculum massiliae ACS-171-V-COL2.</title>
        <authorList>
            <consortium name="The Broad Institute Genome Sequencing Platform"/>
            <person name="Earl A."/>
            <person name="Ward D."/>
            <person name="Feldgarden M."/>
            <person name="Gevers D."/>
            <person name="Saerens B."/>
            <person name="Vaneechoutte M."/>
            <person name="Walker B."/>
            <person name="Young S.K."/>
            <person name="Zeng Q."/>
            <person name="Gargeya S."/>
            <person name="Fitzgerald M."/>
            <person name="Haas B."/>
            <person name="Abouelleil A."/>
            <person name="Alvarado L."/>
            <person name="Arachchi H.M."/>
            <person name="Berlin A."/>
            <person name="Chapman S.B."/>
            <person name="Goldberg J."/>
            <person name="Griggs A."/>
            <person name="Gujja S."/>
            <person name="Hansen M."/>
            <person name="Howarth C."/>
            <person name="Imamovic A."/>
            <person name="Larimer J."/>
            <person name="McCowen C."/>
            <person name="Montmayeur A."/>
            <person name="Murphy C."/>
            <person name="Neiman D."/>
            <person name="Pearson M."/>
            <person name="Priest M."/>
            <person name="Roberts A."/>
            <person name="Saif S."/>
            <person name="Shea T."/>
            <person name="Sisk P."/>
            <person name="Sykes S."/>
            <person name="Wortman J."/>
            <person name="Nusbaum C."/>
            <person name="Birren B."/>
        </authorList>
    </citation>
    <scope>NUCLEOTIDE SEQUENCE [LARGE SCALE GENOMIC DNA]</scope>
    <source>
        <strain evidence="11">ACS-171-V-Col2</strain>
    </source>
</reference>
<keyword evidence="5 8" id="KW-1133">Transmembrane helix</keyword>
<name>K9EGZ1_9ACTO</name>
<feature type="domain" description="ABC3 transporter permease C-terminal" evidence="9">
    <location>
        <begin position="286"/>
        <end position="409"/>
    </location>
</feature>
<organism evidence="10 11">
    <name type="scientific">Actinobaculum massiliense ACS-171-V-Col2</name>
    <dbReference type="NCBI Taxonomy" id="883066"/>
    <lineage>
        <taxon>Bacteria</taxon>
        <taxon>Bacillati</taxon>
        <taxon>Actinomycetota</taxon>
        <taxon>Actinomycetes</taxon>
        <taxon>Actinomycetales</taxon>
        <taxon>Actinomycetaceae</taxon>
        <taxon>Actinobaculum</taxon>
    </lineage>
</organism>
<evidence type="ECO:0000313" key="11">
    <source>
        <dbReference type="Proteomes" id="UP000009888"/>
    </source>
</evidence>
<dbReference type="GO" id="GO:0044874">
    <property type="term" value="P:lipoprotein localization to outer membrane"/>
    <property type="evidence" value="ECO:0007669"/>
    <property type="project" value="TreeGrafter"/>
</dbReference>
<feature type="transmembrane region" description="Helical" evidence="8">
    <location>
        <begin position="326"/>
        <end position="348"/>
    </location>
</feature>
<dbReference type="PANTHER" id="PTHR30489">
    <property type="entry name" value="LIPOPROTEIN-RELEASING SYSTEM TRANSMEMBRANE PROTEIN LOLE"/>
    <property type="match status" value="1"/>
</dbReference>
<evidence type="ECO:0000259" key="9">
    <source>
        <dbReference type="Pfam" id="PF02687"/>
    </source>
</evidence>
<evidence type="ECO:0000256" key="6">
    <source>
        <dbReference type="ARBA" id="ARBA00023136"/>
    </source>
</evidence>